<dbReference type="AlphaFoldDB" id="A0A154VAC1"/>
<dbReference type="EMBL" id="LPXN01000171">
    <property type="protein sequence ID" value="KZC98305.1"/>
    <property type="molecule type" value="Genomic_DNA"/>
</dbReference>
<dbReference type="OrthoDB" id="9794556at2"/>
<evidence type="ECO:0000259" key="1">
    <source>
        <dbReference type="Pfam" id="PF01882"/>
    </source>
</evidence>
<sequence length="286" mass="31702">MRQRAEQLAATLPPLLVAAERVASTVAQGVHGRRRVGQGDSFWQFRHYAFGDSARGIDWRQSAKSDHVYVRETEWEAAQSVWLWRDASASMRYRSDRSLPEKAERAELVLLALASLLADSGEQVALLGGLRAPARGRAVLDRLIDELGRTAHDESLPPDIALPRFGATVWIGDFLSPLPEIEAALARYTGRGIRGYMLQILDPAEASLPFNGRVRFDGMEGEASTLITRVDAVRDDYRGRFQAHQDGLKALAQLAGWHYSAHVTDQGPEKALMDLYIGLSQAGDRR</sequence>
<dbReference type="RefSeq" id="WP_067560174.1">
    <property type="nucleotide sequence ID" value="NZ_LPXN01000171.1"/>
</dbReference>
<dbReference type="PANTHER" id="PTHR33608:SF6">
    <property type="entry name" value="BLL2464 PROTEIN"/>
    <property type="match status" value="1"/>
</dbReference>
<comment type="caution">
    <text evidence="2">The sequence shown here is derived from an EMBL/GenBank/DDBJ whole genome shotgun (WGS) entry which is preliminary data.</text>
</comment>
<dbReference type="Pfam" id="PF01882">
    <property type="entry name" value="DUF58"/>
    <property type="match status" value="1"/>
</dbReference>
<dbReference type="Proteomes" id="UP000076400">
    <property type="component" value="Unassembled WGS sequence"/>
</dbReference>
<keyword evidence="3" id="KW-1185">Reference proteome</keyword>
<evidence type="ECO:0000313" key="3">
    <source>
        <dbReference type="Proteomes" id="UP000076400"/>
    </source>
</evidence>
<dbReference type="InterPro" id="IPR002881">
    <property type="entry name" value="DUF58"/>
</dbReference>
<organism evidence="2 3">
    <name type="scientific">Oceanibaculum pacificum</name>
    <dbReference type="NCBI Taxonomy" id="580166"/>
    <lineage>
        <taxon>Bacteria</taxon>
        <taxon>Pseudomonadati</taxon>
        <taxon>Pseudomonadota</taxon>
        <taxon>Alphaproteobacteria</taxon>
        <taxon>Rhodospirillales</taxon>
        <taxon>Oceanibaculaceae</taxon>
        <taxon>Oceanibaculum</taxon>
    </lineage>
</organism>
<gene>
    <name evidence="2" type="ORF">AUP43_03750</name>
</gene>
<name>A0A154VAC1_9PROT</name>
<dbReference type="PANTHER" id="PTHR33608">
    <property type="entry name" value="BLL2464 PROTEIN"/>
    <property type="match status" value="1"/>
</dbReference>
<accession>A0A154VAC1</accession>
<evidence type="ECO:0000313" key="2">
    <source>
        <dbReference type="EMBL" id="KZC98305.1"/>
    </source>
</evidence>
<reference evidence="2 3" key="1">
    <citation type="submission" date="2015-12" db="EMBL/GenBank/DDBJ databases">
        <title>Genome sequence of Oceanibaculum pacificum MCCC 1A02656.</title>
        <authorList>
            <person name="Lu L."/>
            <person name="Lai Q."/>
            <person name="Shao Z."/>
            <person name="Qian P."/>
        </authorList>
    </citation>
    <scope>NUCLEOTIDE SEQUENCE [LARGE SCALE GENOMIC DNA]</scope>
    <source>
        <strain evidence="2 3">MCCC 1A02656</strain>
    </source>
</reference>
<protein>
    <recommendedName>
        <fullName evidence="1">DUF58 domain-containing protein</fullName>
    </recommendedName>
</protein>
<feature type="domain" description="DUF58" evidence="1">
    <location>
        <begin position="45"/>
        <end position="245"/>
    </location>
</feature>
<dbReference type="STRING" id="580166.AUP43_03750"/>
<proteinExistence type="predicted"/>